<evidence type="ECO:0000313" key="2">
    <source>
        <dbReference type="Proteomes" id="UP000642070"/>
    </source>
</evidence>
<evidence type="ECO:0000313" key="1">
    <source>
        <dbReference type="EMBL" id="GGM89927.1"/>
    </source>
</evidence>
<keyword evidence="2" id="KW-1185">Reference proteome</keyword>
<gene>
    <name evidence="1" type="ORF">GCM10007977_109980</name>
</gene>
<sequence>MIESLTAETVLQLMELDVAADPVIAQSPSLGACALDARGAEAAGMRVIASQLDVISRWGDGPVTAQWCETVAAELRQRPAA</sequence>
<reference evidence="1" key="1">
    <citation type="journal article" date="2014" name="Int. J. Syst. Evol. Microbiol.">
        <title>Complete genome sequence of Corynebacterium casei LMG S-19264T (=DSM 44701T), isolated from a smear-ripened cheese.</title>
        <authorList>
            <consortium name="US DOE Joint Genome Institute (JGI-PGF)"/>
            <person name="Walter F."/>
            <person name="Albersmeier A."/>
            <person name="Kalinowski J."/>
            <person name="Ruckert C."/>
        </authorList>
    </citation>
    <scope>NUCLEOTIDE SEQUENCE</scope>
    <source>
        <strain evidence="1">JCM 19831</strain>
    </source>
</reference>
<proteinExistence type="predicted"/>
<reference evidence="1" key="2">
    <citation type="submission" date="2020-09" db="EMBL/GenBank/DDBJ databases">
        <authorList>
            <person name="Sun Q."/>
            <person name="Ohkuma M."/>
        </authorList>
    </citation>
    <scope>NUCLEOTIDE SEQUENCE</scope>
    <source>
        <strain evidence="1">JCM 19831</strain>
    </source>
</reference>
<protein>
    <submittedName>
        <fullName evidence="1">Uncharacterized protein</fullName>
    </submittedName>
</protein>
<accession>A0A917UG57</accession>
<organism evidence="1 2">
    <name type="scientific">Dactylosporangium sucinum</name>
    <dbReference type="NCBI Taxonomy" id="1424081"/>
    <lineage>
        <taxon>Bacteria</taxon>
        <taxon>Bacillati</taxon>
        <taxon>Actinomycetota</taxon>
        <taxon>Actinomycetes</taxon>
        <taxon>Micromonosporales</taxon>
        <taxon>Micromonosporaceae</taxon>
        <taxon>Dactylosporangium</taxon>
    </lineage>
</organism>
<name>A0A917UG57_9ACTN</name>
<comment type="caution">
    <text evidence="1">The sequence shown here is derived from an EMBL/GenBank/DDBJ whole genome shotgun (WGS) entry which is preliminary data.</text>
</comment>
<dbReference type="AlphaFoldDB" id="A0A917UG57"/>
<dbReference type="RefSeq" id="WP_190258127.1">
    <property type="nucleotide sequence ID" value="NZ_BMPI01000135.1"/>
</dbReference>
<dbReference type="EMBL" id="BMPI01000135">
    <property type="protein sequence ID" value="GGM89927.1"/>
    <property type="molecule type" value="Genomic_DNA"/>
</dbReference>
<dbReference type="Proteomes" id="UP000642070">
    <property type="component" value="Unassembled WGS sequence"/>
</dbReference>